<sequence>MDIVSADLPAQPTRRVAYFPWYSPSIKPLRFTQENWGFWPVHLGEVLTVCNIP</sequence>
<comment type="caution">
    <text evidence="1">The sequence shown here is derived from an EMBL/GenBank/DDBJ whole genome shotgun (WGS) entry which is preliminary data.</text>
</comment>
<organism evidence="1 2">
    <name type="scientific">Spirosoma flavum</name>
    <dbReference type="NCBI Taxonomy" id="2048557"/>
    <lineage>
        <taxon>Bacteria</taxon>
        <taxon>Pseudomonadati</taxon>
        <taxon>Bacteroidota</taxon>
        <taxon>Cytophagia</taxon>
        <taxon>Cytophagales</taxon>
        <taxon>Cytophagaceae</taxon>
        <taxon>Spirosoma</taxon>
    </lineage>
</organism>
<dbReference type="RefSeq" id="WP_381502561.1">
    <property type="nucleotide sequence ID" value="NZ_JBHUOM010000012.1"/>
</dbReference>
<evidence type="ECO:0000313" key="1">
    <source>
        <dbReference type="EMBL" id="MFD2935164.1"/>
    </source>
</evidence>
<keyword evidence="2" id="KW-1185">Reference proteome</keyword>
<dbReference type="EMBL" id="JBHUOM010000012">
    <property type="protein sequence ID" value="MFD2935164.1"/>
    <property type="molecule type" value="Genomic_DNA"/>
</dbReference>
<reference evidence="2" key="1">
    <citation type="journal article" date="2019" name="Int. J. Syst. Evol. Microbiol.">
        <title>The Global Catalogue of Microorganisms (GCM) 10K type strain sequencing project: providing services to taxonomists for standard genome sequencing and annotation.</title>
        <authorList>
            <consortium name="The Broad Institute Genomics Platform"/>
            <consortium name="The Broad Institute Genome Sequencing Center for Infectious Disease"/>
            <person name="Wu L."/>
            <person name="Ma J."/>
        </authorList>
    </citation>
    <scope>NUCLEOTIDE SEQUENCE [LARGE SCALE GENOMIC DNA]</scope>
    <source>
        <strain evidence="2">KCTC 52490</strain>
    </source>
</reference>
<name>A0ABW6AM85_9BACT</name>
<protein>
    <recommendedName>
        <fullName evidence="3">Tc1-like transposase DDE domain-containing protein</fullName>
    </recommendedName>
</protein>
<evidence type="ECO:0008006" key="3">
    <source>
        <dbReference type="Google" id="ProtNLM"/>
    </source>
</evidence>
<accession>A0ABW6AM85</accession>
<gene>
    <name evidence="1" type="ORF">ACFS25_15335</name>
</gene>
<proteinExistence type="predicted"/>
<dbReference type="Proteomes" id="UP001597512">
    <property type="component" value="Unassembled WGS sequence"/>
</dbReference>
<evidence type="ECO:0000313" key="2">
    <source>
        <dbReference type="Proteomes" id="UP001597512"/>
    </source>
</evidence>